<evidence type="ECO:0000256" key="2">
    <source>
        <dbReference type="PROSITE-ProRule" id="PRU00124"/>
    </source>
</evidence>
<accession>A0A0C2MAN0</accession>
<dbReference type="SUPFAM" id="SSF57424">
    <property type="entry name" value="LDL receptor-like module"/>
    <property type="match status" value="1"/>
</dbReference>
<dbReference type="Pfam" id="PF00057">
    <property type="entry name" value="Ldl_recept_a"/>
    <property type="match status" value="1"/>
</dbReference>
<protein>
    <submittedName>
        <fullName evidence="3">Suppressor of tumorigenicity 14 protein</fullName>
    </submittedName>
</protein>
<organism evidence="3 4">
    <name type="scientific">Thelohanellus kitauei</name>
    <name type="common">Myxosporean</name>
    <dbReference type="NCBI Taxonomy" id="669202"/>
    <lineage>
        <taxon>Eukaryota</taxon>
        <taxon>Metazoa</taxon>
        <taxon>Cnidaria</taxon>
        <taxon>Myxozoa</taxon>
        <taxon>Myxosporea</taxon>
        <taxon>Bivalvulida</taxon>
        <taxon>Platysporina</taxon>
        <taxon>Myxobolidae</taxon>
        <taxon>Thelohanellus</taxon>
    </lineage>
</organism>
<dbReference type="GO" id="GO:0005041">
    <property type="term" value="F:low-density lipoprotein particle receptor activity"/>
    <property type="evidence" value="ECO:0007669"/>
    <property type="project" value="TreeGrafter"/>
</dbReference>
<dbReference type="EMBL" id="JWZT01004474">
    <property type="protein sequence ID" value="KII64036.1"/>
    <property type="molecule type" value="Genomic_DNA"/>
</dbReference>
<dbReference type="OrthoDB" id="5987602at2759"/>
<feature type="disulfide bond" evidence="2">
    <location>
        <begin position="40"/>
        <end position="55"/>
    </location>
</feature>
<dbReference type="AlphaFoldDB" id="A0A0C2MAN0"/>
<dbReference type="Gene3D" id="4.10.400.10">
    <property type="entry name" value="Low-density Lipoprotein Receptor"/>
    <property type="match status" value="1"/>
</dbReference>
<dbReference type="Proteomes" id="UP000031668">
    <property type="component" value="Unassembled WGS sequence"/>
</dbReference>
<dbReference type="SMART" id="SM00192">
    <property type="entry name" value="LDLa"/>
    <property type="match status" value="2"/>
</dbReference>
<name>A0A0C2MAN0_THEKT</name>
<proteinExistence type="predicted"/>
<dbReference type="PROSITE" id="PS50068">
    <property type="entry name" value="LDLRA_2"/>
    <property type="match status" value="1"/>
</dbReference>
<keyword evidence="4" id="KW-1185">Reference proteome</keyword>
<evidence type="ECO:0000256" key="1">
    <source>
        <dbReference type="ARBA" id="ARBA00023157"/>
    </source>
</evidence>
<comment type="caution">
    <text evidence="3">The sequence shown here is derived from an EMBL/GenBank/DDBJ whole genome shotgun (WGS) entry which is preliminary data.</text>
</comment>
<comment type="caution">
    <text evidence="2">Lacks conserved residue(s) required for the propagation of feature annotation.</text>
</comment>
<dbReference type="PANTHER" id="PTHR22722">
    <property type="entry name" value="LOW-DENSITY LIPOPROTEIN RECEPTOR-RELATED PROTEIN 2-RELATED"/>
    <property type="match status" value="1"/>
</dbReference>
<reference evidence="3 4" key="1">
    <citation type="journal article" date="2014" name="Genome Biol. Evol.">
        <title>The genome of the myxosporean Thelohanellus kitauei shows adaptations to nutrient acquisition within its fish host.</title>
        <authorList>
            <person name="Yang Y."/>
            <person name="Xiong J."/>
            <person name="Zhou Z."/>
            <person name="Huo F."/>
            <person name="Miao W."/>
            <person name="Ran C."/>
            <person name="Liu Y."/>
            <person name="Zhang J."/>
            <person name="Feng J."/>
            <person name="Wang M."/>
            <person name="Wang M."/>
            <person name="Wang L."/>
            <person name="Yao B."/>
        </authorList>
    </citation>
    <scope>NUCLEOTIDE SEQUENCE [LARGE SCALE GENOMIC DNA]</scope>
    <source>
        <strain evidence="3">Wuqing</strain>
    </source>
</reference>
<dbReference type="InterPro" id="IPR036055">
    <property type="entry name" value="LDL_receptor-like_sf"/>
</dbReference>
<evidence type="ECO:0000313" key="4">
    <source>
        <dbReference type="Proteomes" id="UP000031668"/>
    </source>
</evidence>
<gene>
    <name evidence="3" type="ORF">RF11_14663</name>
</gene>
<keyword evidence="1 2" id="KW-1015">Disulfide bond</keyword>
<dbReference type="CDD" id="cd00112">
    <property type="entry name" value="LDLa"/>
    <property type="match status" value="1"/>
</dbReference>
<sequence length="107" mass="11835">MRFALLLLKIDIIGYKTPCSPAKNITCSNKKLCYSTSEVCDGFKDCIDGADEKNCPGKCVLLFDRPPCIEGVYIDCRNKKEKVCLSKICDGLEHCSDGSDENQLCSN</sequence>
<dbReference type="GO" id="GO:0043235">
    <property type="term" value="C:receptor complex"/>
    <property type="evidence" value="ECO:0007669"/>
    <property type="project" value="TreeGrafter"/>
</dbReference>
<dbReference type="InterPro" id="IPR051221">
    <property type="entry name" value="LDLR-related"/>
</dbReference>
<dbReference type="GO" id="GO:0005886">
    <property type="term" value="C:plasma membrane"/>
    <property type="evidence" value="ECO:0007669"/>
    <property type="project" value="TreeGrafter"/>
</dbReference>
<dbReference type="InterPro" id="IPR002172">
    <property type="entry name" value="LDrepeatLR_classA_rpt"/>
</dbReference>
<dbReference type="PRINTS" id="PR00261">
    <property type="entry name" value="LDLRECEPTOR"/>
</dbReference>
<evidence type="ECO:0000313" key="3">
    <source>
        <dbReference type="EMBL" id="KII64036.1"/>
    </source>
</evidence>
<dbReference type="PANTHER" id="PTHR22722:SF5">
    <property type="entry name" value="LOW-DENSITY LIPOPROTEIN RECEPTOR-RELATED PROTEIN 1B"/>
    <property type="match status" value="1"/>
</dbReference>